<keyword evidence="3" id="KW-0106">Calcium</keyword>
<dbReference type="Gene3D" id="1.10.238.10">
    <property type="entry name" value="EF-hand"/>
    <property type="match status" value="1"/>
</dbReference>
<keyword evidence="2" id="KW-0677">Repeat</keyword>
<dbReference type="SUPFAM" id="SSF47473">
    <property type="entry name" value="EF-hand"/>
    <property type="match status" value="1"/>
</dbReference>
<evidence type="ECO:0000256" key="3">
    <source>
        <dbReference type="ARBA" id="ARBA00022837"/>
    </source>
</evidence>
<feature type="transmembrane region" description="Helical" evidence="4">
    <location>
        <begin position="21"/>
        <end position="39"/>
    </location>
</feature>
<dbReference type="PANTHER" id="PTHR34524:SF6">
    <property type="entry name" value="CALCYPHOSINE LIKE"/>
    <property type="match status" value="1"/>
</dbReference>
<keyword evidence="4" id="KW-0812">Transmembrane</keyword>
<organism evidence="6 7">
    <name type="scientific">Laodelphax striatellus</name>
    <name type="common">Small brown planthopper</name>
    <name type="synonym">Delphax striatella</name>
    <dbReference type="NCBI Taxonomy" id="195883"/>
    <lineage>
        <taxon>Eukaryota</taxon>
        <taxon>Metazoa</taxon>
        <taxon>Ecdysozoa</taxon>
        <taxon>Arthropoda</taxon>
        <taxon>Hexapoda</taxon>
        <taxon>Insecta</taxon>
        <taxon>Pterygota</taxon>
        <taxon>Neoptera</taxon>
        <taxon>Paraneoptera</taxon>
        <taxon>Hemiptera</taxon>
        <taxon>Auchenorrhyncha</taxon>
        <taxon>Fulgoroidea</taxon>
        <taxon>Delphacidae</taxon>
        <taxon>Criomorphinae</taxon>
        <taxon>Laodelphax</taxon>
    </lineage>
</organism>
<dbReference type="SMR" id="A0A482WIG7"/>
<dbReference type="PANTHER" id="PTHR34524">
    <property type="entry name" value="CALCYPHOSIN"/>
    <property type="match status" value="1"/>
</dbReference>
<dbReference type="InterPro" id="IPR002048">
    <property type="entry name" value="EF_hand_dom"/>
</dbReference>
<comment type="caution">
    <text evidence="6">The sequence shown here is derived from an EMBL/GenBank/DDBJ whole genome shotgun (WGS) entry which is preliminary data.</text>
</comment>
<dbReference type="STRING" id="195883.A0A482WIG7"/>
<dbReference type="GO" id="GO:0005509">
    <property type="term" value="F:calcium ion binding"/>
    <property type="evidence" value="ECO:0007669"/>
    <property type="project" value="InterPro"/>
</dbReference>
<dbReference type="InterPro" id="IPR051581">
    <property type="entry name" value="Ca-bind"/>
</dbReference>
<name>A0A482WIG7_LAOST</name>
<dbReference type="EMBL" id="QKKF02034243">
    <property type="protein sequence ID" value="RZF33293.1"/>
    <property type="molecule type" value="Genomic_DNA"/>
</dbReference>
<proteinExistence type="predicted"/>
<keyword evidence="4" id="KW-0472">Membrane</keyword>
<dbReference type="Pfam" id="PF13499">
    <property type="entry name" value="EF-hand_7"/>
    <property type="match status" value="1"/>
</dbReference>
<evidence type="ECO:0000313" key="6">
    <source>
        <dbReference type="EMBL" id="RZF33293.1"/>
    </source>
</evidence>
<sequence length="153" mass="17246">MLWATESSQLKTRLELTFKMALNKCLIIHFAILTITIVVTECRSTTTKAPPAMNAARIKSVKDAFAKMDKTGDGVITIDDLRNVYSVKSHPKFQSGEETEDQILTKYLSNFEKGGNIDGRVTMEEFLNYYSGISASIDNDAYFDLMIRQAFKL</sequence>
<dbReference type="PROSITE" id="PS50222">
    <property type="entry name" value="EF_HAND_2"/>
    <property type="match status" value="1"/>
</dbReference>
<protein>
    <recommendedName>
        <fullName evidence="5">EF-hand domain-containing protein</fullName>
    </recommendedName>
</protein>
<feature type="domain" description="EF-hand" evidence="5">
    <location>
        <begin position="56"/>
        <end position="91"/>
    </location>
</feature>
<evidence type="ECO:0000256" key="1">
    <source>
        <dbReference type="ARBA" id="ARBA00022723"/>
    </source>
</evidence>
<dbReference type="InterPro" id="IPR011992">
    <property type="entry name" value="EF-hand-dom_pair"/>
</dbReference>
<dbReference type="OrthoDB" id="444540at2759"/>
<dbReference type="InParanoid" id="A0A482WIG7"/>
<evidence type="ECO:0000313" key="7">
    <source>
        <dbReference type="Proteomes" id="UP000291343"/>
    </source>
</evidence>
<keyword evidence="1" id="KW-0479">Metal-binding</keyword>
<keyword evidence="4" id="KW-1133">Transmembrane helix</keyword>
<accession>A0A482WIG7</accession>
<reference evidence="6 7" key="1">
    <citation type="journal article" date="2017" name="Gigascience">
        <title>Genome sequence of the small brown planthopper, Laodelphax striatellus.</title>
        <authorList>
            <person name="Zhu J."/>
            <person name="Jiang F."/>
            <person name="Wang X."/>
            <person name="Yang P."/>
            <person name="Bao Y."/>
            <person name="Zhao W."/>
            <person name="Wang W."/>
            <person name="Lu H."/>
            <person name="Wang Q."/>
            <person name="Cui N."/>
            <person name="Li J."/>
            <person name="Chen X."/>
            <person name="Luo L."/>
            <person name="Yu J."/>
            <person name="Kang L."/>
            <person name="Cui F."/>
        </authorList>
    </citation>
    <scope>NUCLEOTIDE SEQUENCE [LARGE SCALE GENOMIC DNA]</scope>
    <source>
        <strain evidence="6">Lst14</strain>
    </source>
</reference>
<evidence type="ECO:0000256" key="2">
    <source>
        <dbReference type="ARBA" id="ARBA00022737"/>
    </source>
</evidence>
<dbReference type="AlphaFoldDB" id="A0A482WIG7"/>
<dbReference type="Proteomes" id="UP000291343">
    <property type="component" value="Unassembled WGS sequence"/>
</dbReference>
<evidence type="ECO:0000259" key="5">
    <source>
        <dbReference type="PROSITE" id="PS50222"/>
    </source>
</evidence>
<evidence type="ECO:0000256" key="4">
    <source>
        <dbReference type="SAM" id="Phobius"/>
    </source>
</evidence>
<keyword evidence="7" id="KW-1185">Reference proteome</keyword>
<gene>
    <name evidence="6" type="ORF">LSTR_LSTR007638</name>
</gene>